<accession>A0A6U8NUY6</accession>
<reference evidence="1" key="1">
    <citation type="submission" date="2021-01" db="EMBL/GenBank/DDBJ databases">
        <authorList>
            <person name="Corre E."/>
            <person name="Pelletier E."/>
            <person name="Niang G."/>
            <person name="Scheremetjew M."/>
            <person name="Finn R."/>
            <person name="Kale V."/>
            <person name="Holt S."/>
            <person name="Cochrane G."/>
            <person name="Meng A."/>
            <person name="Brown T."/>
            <person name="Cohen L."/>
        </authorList>
    </citation>
    <scope>NUCLEOTIDE SEQUENCE</scope>
    <source>
        <strain evidence="1">NIES-381</strain>
    </source>
</reference>
<organism evidence="1">
    <name type="scientific">Eutreptiella gymnastica</name>
    <dbReference type="NCBI Taxonomy" id="73025"/>
    <lineage>
        <taxon>Eukaryota</taxon>
        <taxon>Discoba</taxon>
        <taxon>Euglenozoa</taxon>
        <taxon>Euglenida</taxon>
        <taxon>Spirocuta</taxon>
        <taxon>Euglenophyceae</taxon>
        <taxon>Eutreptiales</taxon>
        <taxon>Eutreptiaceae</taxon>
        <taxon>Eutreptiella</taxon>
    </lineage>
</organism>
<dbReference type="EMBL" id="HBGA01146607">
    <property type="protein sequence ID" value="CAD9042452.1"/>
    <property type="molecule type" value="Transcribed_RNA"/>
</dbReference>
<protein>
    <submittedName>
        <fullName evidence="1">Uncharacterized protein</fullName>
    </submittedName>
</protein>
<sequence>MGSCGRPMGCSPNQAQTILDLHIQSWFCASTGLVLGTRGPAPAWSVSLLSVSSPHALLTGFPMGNNPSPHIMRMCRPKVHNVECFGIPGVWGAPWDAGPHPIHHLAVCPPARQVGLVQCFVPSTKHTTAHADGLSSRMGGVRETRRPSVPTTIFQDQVIRGYESATVRASLSCRVKGANPFLVQALRLECWSAYVVHTSMPRNAMVAEVPPFGAEGL</sequence>
<name>A0A6U8NUY6_9EUGL</name>
<evidence type="ECO:0000313" key="2">
    <source>
        <dbReference type="EMBL" id="CAD9042453.1"/>
    </source>
</evidence>
<evidence type="ECO:0000313" key="1">
    <source>
        <dbReference type="EMBL" id="CAD9042452.1"/>
    </source>
</evidence>
<dbReference type="EMBL" id="HBGA01146608">
    <property type="protein sequence ID" value="CAD9042453.1"/>
    <property type="molecule type" value="Transcribed_RNA"/>
</dbReference>
<proteinExistence type="predicted"/>
<gene>
    <name evidence="1" type="ORF">EGYM00392_LOCUS53629</name>
    <name evidence="2" type="ORF">EGYM00392_LOCUS53630</name>
</gene>
<dbReference type="AlphaFoldDB" id="A0A6U8NUY6"/>